<proteinExistence type="predicted"/>
<dbReference type="RefSeq" id="WP_267844922.1">
    <property type="nucleotide sequence ID" value="NZ_JAPMXC010000001.1"/>
</dbReference>
<evidence type="ECO:0000313" key="2">
    <source>
        <dbReference type="EMBL" id="MCY0385805.1"/>
    </source>
</evidence>
<feature type="region of interest" description="Disordered" evidence="1">
    <location>
        <begin position="62"/>
        <end position="85"/>
    </location>
</feature>
<evidence type="ECO:0000256" key="1">
    <source>
        <dbReference type="SAM" id="MobiDB-lite"/>
    </source>
</evidence>
<dbReference type="Proteomes" id="UP001082899">
    <property type="component" value="Unassembled WGS sequence"/>
</dbReference>
<dbReference type="EMBL" id="JAPMXC010000001">
    <property type="protein sequence ID" value="MCY0385805.1"/>
    <property type="molecule type" value="Genomic_DNA"/>
</dbReference>
<comment type="caution">
    <text evidence="2">The sequence shown here is derived from an EMBL/GenBank/DDBJ whole genome shotgun (WGS) entry which is preliminary data.</text>
</comment>
<gene>
    <name evidence="2" type="ORF">OVY01_00825</name>
</gene>
<evidence type="ECO:0000313" key="3">
    <source>
        <dbReference type="Proteomes" id="UP001082899"/>
    </source>
</evidence>
<organism evidence="2 3">
    <name type="scientific">Robbsia betulipollinis</name>
    <dbReference type="NCBI Taxonomy" id="2981849"/>
    <lineage>
        <taxon>Bacteria</taxon>
        <taxon>Pseudomonadati</taxon>
        <taxon>Pseudomonadota</taxon>
        <taxon>Betaproteobacteria</taxon>
        <taxon>Burkholderiales</taxon>
        <taxon>Burkholderiaceae</taxon>
        <taxon>Robbsia</taxon>
    </lineage>
</organism>
<keyword evidence="3" id="KW-1185">Reference proteome</keyword>
<reference evidence="2" key="1">
    <citation type="submission" date="2022-11" db="EMBL/GenBank/DDBJ databases">
        <title>Robbsia betulipollinis sp. nov., isolated from pollen of birch (Betula pendula).</title>
        <authorList>
            <person name="Shi H."/>
            <person name="Ambika Manirajan B."/>
            <person name="Ratering S."/>
            <person name="Geissler-Plaum R."/>
            <person name="Schnell S."/>
        </authorList>
    </citation>
    <scope>NUCLEOTIDE SEQUENCE</scope>
    <source>
        <strain evidence="2">Bb-Pol-6</strain>
    </source>
</reference>
<sequence length="85" mass="9826">MQGVEIPQVVQDDAVAFIRRQPSFRSFDLQRAIDAHPMIEELSWKPSGLAMRVADRIIQQQRKAGNIGPGTEEKPRTASWRWIRR</sequence>
<protein>
    <submittedName>
        <fullName evidence="2">Uncharacterized protein</fullName>
    </submittedName>
</protein>
<accession>A0ABT3ZIM9</accession>
<name>A0ABT3ZIM9_9BURK</name>